<keyword evidence="2" id="KW-1185">Reference proteome</keyword>
<proteinExistence type="predicted"/>
<protein>
    <submittedName>
        <fullName evidence="1">Uncharacterized protein</fullName>
    </submittedName>
</protein>
<dbReference type="PANTHER" id="PTHR34131:SF2">
    <property type="entry name" value="FAMILY PROTEIN, PUTATIVE (DUF1997)-RELATED"/>
    <property type="match status" value="1"/>
</dbReference>
<dbReference type="InterPro" id="IPR018971">
    <property type="entry name" value="DUF1997"/>
</dbReference>
<dbReference type="EMBL" id="JAIWQS010000005">
    <property type="protein sequence ID" value="KAJ8763833.1"/>
    <property type="molecule type" value="Genomic_DNA"/>
</dbReference>
<evidence type="ECO:0000313" key="1">
    <source>
        <dbReference type="EMBL" id="KAJ8763833.1"/>
    </source>
</evidence>
<sequence>MVVSSHLRATSAPKCLPSLTSMAFSVHQYATVTTTNWKRNALFQECKASMSVHNVKKANLFAARKQRIKLPSSYDGCRISEFLREPSGTQAVLNTSALQDFQTLDTNTYRCFLPKLQLLNFEAAPVLDLRVTPTEEDCTVEMLSCKFGNCSWIPSEFGHVNALVIDRSEKNFYVFSGKRTR</sequence>
<evidence type="ECO:0000313" key="2">
    <source>
        <dbReference type="Proteomes" id="UP001159364"/>
    </source>
</evidence>
<comment type="caution">
    <text evidence="1">The sequence shown here is derived from an EMBL/GenBank/DDBJ whole genome shotgun (WGS) entry which is preliminary data.</text>
</comment>
<name>A0AAV8TCJ3_9ROSI</name>
<dbReference type="Pfam" id="PF09366">
    <property type="entry name" value="DUF1997"/>
    <property type="match status" value="1"/>
</dbReference>
<dbReference type="Proteomes" id="UP001159364">
    <property type="component" value="Linkage Group LG05"/>
</dbReference>
<organism evidence="1 2">
    <name type="scientific">Erythroxylum novogranatense</name>
    <dbReference type="NCBI Taxonomy" id="1862640"/>
    <lineage>
        <taxon>Eukaryota</taxon>
        <taxon>Viridiplantae</taxon>
        <taxon>Streptophyta</taxon>
        <taxon>Embryophyta</taxon>
        <taxon>Tracheophyta</taxon>
        <taxon>Spermatophyta</taxon>
        <taxon>Magnoliopsida</taxon>
        <taxon>eudicotyledons</taxon>
        <taxon>Gunneridae</taxon>
        <taxon>Pentapetalae</taxon>
        <taxon>rosids</taxon>
        <taxon>fabids</taxon>
        <taxon>Malpighiales</taxon>
        <taxon>Erythroxylaceae</taxon>
        <taxon>Erythroxylum</taxon>
    </lineage>
</organism>
<dbReference type="AlphaFoldDB" id="A0AAV8TCJ3"/>
<gene>
    <name evidence="1" type="ORF">K2173_003615</name>
</gene>
<accession>A0AAV8TCJ3</accession>
<dbReference type="PANTHER" id="PTHR34131">
    <property type="entry name" value="(RAP ANNOTATION RELEASE2) GALACTOSE-BINDING LIKE DOMAIN CONTAINING PROTEIN"/>
    <property type="match status" value="1"/>
</dbReference>
<reference evidence="1 2" key="1">
    <citation type="submission" date="2021-09" db="EMBL/GenBank/DDBJ databases">
        <title>Genomic insights and catalytic innovation underlie evolution of tropane alkaloids biosynthesis.</title>
        <authorList>
            <person name="Wang Y.-J."/>
            <person name="Tian T."/>
            <person name="Huang J.-P."/>
            <person name="Huang S.-X."/>
        </authorList>
    </citation>
    <scope>NUCLEOTIDE SEQUENCE [LARGE SCALE GENOMIC DNA]</scope>
    <source>
        <strain evidence="1">KIB-2018</strain>
        <tissue evidence="1">Leaf</tissue>
    </source>
</reference>